<dbReference type="SUPFAM" id="SSF48371">
    <property type="entry name" value="ARM repeat"/>
    <property type="match status" value="1"/>
</dbReference>
<dbReference type="Pfam" id="PF05804">
    <property type="entry name" value="KAP"/>
    <property type="match status" value="1"/>
</dbReference>
<organism evidence="1 2">
    <name type="scientific">Blomia tropicalis</name>
    <name type="common">Mite</name>
    <dbReference type="NCBI Taxonomy" id="40697"/>
    <lineage>
        <taxon>Eukaryota</taxon>
        <taxon>Metazoa</taxon>
        <taxon>Ecdysozoa</taxon>
        <taxon>Arthropoda</taxon>
        <taxon>Chelicerata</taxon>
        <taxon>Arachnida</taxon>
        <taxon>Acari</taxon>
        <taxon>Acariformes</taxon>
        <taxon>Sarcoptiformes</taxon>
        <taxon>Astigmata</taxon>
        <taxon>Glycyphagoidea</taxon>
        <taxon>Echimyopodidae</taxon>
        <taxon>Blomia</taxon>
    </lineage>
</organism>
<proteinExistence type="predicted"/>
<accession>A0A9Q0M6W7</accession>
<comment type="caution">
    <text evidence="1">The sequence shown here is derived from an EMBL/GenBank/DDBJ whole genome shotgun (WGS) entry which is preliminary data.</text>
</comment>
<dbReference type="InterPro" id="IPR011989">
    <property type="entry name" value="ARM-like"/>
</dbReference>
<dbReference type="OMA" id="MYELNIV"/>
<keyword evidence="2" id="KW-1185">Reference proteome</keyword>
<dbReference type="GO" id="GO:0019894">
    <property type="term" value="F:kinesin binding"/>
    <property type="evidence" value="ECO:0007669"/>
    <property type="project" value="InterPro"/>
</dbReference>
<dbReference type="GO" id="GO:0005930">
    <property type="term" value="C:axoneme"/>
    <property type="evidence" value="ECO:0007669"/>
    <property type="project" value="TreeGrafter"/>
</dbReference>
<dbReference type="EMBL" id="JAPWDV010000002">
    <property type="protein sequence ID" value="KAJ6220099.1"/>
    <property type="molecule type" value="Genomic_DNA"/>
</dbReference>
<reference evidence="1" key="1">
    <citation type="submission" date="2022-12" db="EMBL/GenBank/DDBJ databases">
        <title>Genome assemblies of Blomia tropicalis.</title>
        <authorList>
            <person name="Cui Y."/>
        </authorList>
    </citation>
    <scope>NUCLEOTIDE SEQUENCE</scope>
    <source>
        <tissue evidence="1">Adult mites</tissue>
    </source>
</reference>
<dbReference type="PANTHER" id="PTHR15605:SF2">
    <property type="entry name" value="KINESIN-ASSOCIATED PROTEIN 3"/>
    <property type="match status" value="1"/>
</dbReference>
<dbReference type="Gene3D" id="1.25.10.10">
    <property type="entry name" value="Leucine-rich Repeat Variant"/>
    <property type="match status" value="1"/>
</dbReference>
<dbReference type="GO" id="GO:0007018">
    <property type="term" value="P:microtubule-based movement"/>
    <property type="evidence" value="ECO:0007669"/>
    <property type="project" value="TreeGrafter"/>
</dbReference>
<evidence type="ECO:0000313" key="1">
    <source>
        <dbReference type="EMBL" id="KAJ6220099.1"/>
    </source>
</evidence>
<protein>
    <submittedName>
        <fullName evidence="1">Uncharacterized protein</fullName>
    </submittedName>
</protein>
<sequence length="745" mass="86416">MKTIFKKIEADPNKNCLVVYYDIANVSNQNNNHNNESNGFKQMIRISKAANRNVDISKLAKKIQRKCDIIPNIRLPEVLFALLELNRNGSLSSNLSYEFPFVMQNFLTKNSSLELNQSQIDVGIVSLGQLDYYIELLYDELEDKIKGAFAIFKLVSDPENIKSLSMNDTLLCALSRVLREDGKKSLELSIYISCIFSHFAQYADFHFAISNYKVGSTCLELIYFEVLREESWGKELNQKKSIAEKQLENLKAKLSYEKLLVSYQSLVKKQNILFKYALYILMNISEDLKLEFKIINKEIISLLVKLLERNNQDLLLIIVIYLKKLSVFIENKTQMKELSVLKYLTALLFVDNELLIFNTLKLMYNLMIDREIRISFIRNGSLSKLISFFGKGSYMPVIVSIFYLISCEAKYVVIFANYPQLIGQLLEKALQNVDYRTVLYDLLANMAHNPQLAQIMYESEDFNEIVKITFLDNNINLLRLCRNISCHDNNSLKLTLVNFQENLIETMINSQNNTPQLIECAATLTNLSRVQSDWLDLYQKYPIYNFLIQVFDSNSKLKKSNTSNVLWYVLLFVAATCHQAELSVYLIKNNFVDRMIELLNENQENDEIVLNIIYCCYVLVKMAVDLRPQIIEKSKLPDYLIDLMYDRNFRIKSLCTATLDLISENGTEFADRVKHEKFNSYNSKWLNMVQSDRASDESSHSILEDMFIYPDLFLKMDILNDSSSDNLSCDDNPLINENHSTKRPI</sequence>
<dbReference type="GO" id="GO:0016939">
    <property type="term" value="C:kinesin II complex"/>
    <property type="evidence" value="ECO:0007669"/>
    <property type="project" value="TreeGrafter"/>
</dbReference>
<dbReference type="GO" id="GO:0044782">
    <property type="term" value="P:cilium organization"/>
    <property type="evidence" value="ECO:0007669"/>
    <property type="project" value="TreeGrafter"/>
</dbReference>
<dbReference type="PANTHER" id="PTHR15605">
    <property type="entry name" value="KINESIN-ASSOCIATED PROTEINS"/>
    <property type="match status" value="1"/>
</dbReference>
<dbReference type="InterPro" id="IPR016024">
    <property type="entry name" value="ARM-type_fold"/>
</dbReference>
<dbReference type="AlphaFoldDB" id="A0A9Q0M6W7"/>
<dbReference type="GO" id="GO:0035869">
    <property type="term" value="C:ciliary transition zone"/>
    <property type="evidence" value="ECO:0007669"/>
    <property type="project" value="TreeGrafter"/>
</dbReference>
<evidence type="ECO:0000313" key="2">
    <source>
        <dbReference type="Proteomes" id="UP001142055"/>
    </source>
</evidence>
<name>A0A9Q0M6W7_BLOTA</name>
<gene>
    <name evidence="1" type="ORF">RDWZM_005911</name>
</gene>
<dbReference type="SMART" id="SM01297">
    <property type="entry name" value="KAP"/>
    <property type="match status" value="1"/>
</dbReference>
<dbReference type="Proteomes" id="UP001142055">
    <property type="component" value="Chromosome 2"/>
</dbReference>
<dbReference type="InterPro" id="IPR008658">
    <property type="entry name" value="KAP3"/>
</dbReference>